<dbReference type="AlphaFoldDB" id="A0A345UGW2"/>
<keyword evidence="2" id="KW-1185">Reference proteome</keyword>
<reference evidence="1 2" key="1">
    <citation type="submission" date="2018-03" db="EMBL/GenBank/DDBJ databases">
        <title>Phenotypic and genomic properties of Cyclonatronum proteinivorum gen. nov., sp. nov., a haloalkaliphilic bacteroidete from soda lakes possessing Na+-translocating rhodopsin.</title>
        <authorList>
            <person name="Toshchakov S.V."/>
            <person name="Korzhenkov A."/>
            <person name="Samarov N.I."/>
            <person name="Kublanov I.V."/>
            <person name="Muntyan M.S."/>
            <person name="Sorokin D.Y."/>
        </authorList>
    </citation>
    <scope>NUCLEOTIDE SEQUENCE [LARGE SCALE GENOMIC DNA]</scope>
    <source>
        <strain evidence="1 2">Omega</strain>
    </source>
</reference>
<dbReference type="Proteomes" id="UP000254808">
    <property type="component" value="Chromosome"/>
</dbReference>
<name>A0A345UGW2_9BACT</name>
<evidence type="ECO:0000313" key="2">
    <source>
        <dbReference type="Proteomes" id="UP000254808"/>
    </source>
</evidence>
<dbReference type="KEGG" id="cprv:CYPRO_0427"/>
<gene>
    <name evidence="1" type="ORF">CYPRO_0427</name>
</gene>
<evidence type="ECO:0000313" key="1">
    <source>
        <dbReference type="EMBL" id="AXI99713.1"/>
    </source>
</evidence>
<dbReference type="EMBL" id="CP027806">
    <property type="protein sequence ID" value="AXI99713.1"/>
    <property type="molecule type" value="Genomic_DNA"/>
</dbReference>
<protein>
    <submittedName>
        <fullName evidence="1">Uncharacterized protein</fullName>
    </submittedName>
</protein>
<sequence length="69" mass="7899">MTIEQRKISLINWITTLDDEVILDQMEGLKNSSLDDLPVAIVEMLKLADSEPNENLVKHTSVKDFLKMK</sequence>
<dbReference type="OrthoDB" id="826830at2"/>
<accession>A0A345UGW2</accession>
<dbReference type="RefSeq" id="WP_114983053.1">
    <property type="nucleotide sequence ID" value="NZ_CP027806.1"/>
</dbReference>
<proteinExistence type="predicted"/>
<organism evidence="1 2">
    <name type="scientific">Cyclonatronum proteinivorum</name>
    <dbReference type="NCBI Taxonomy" id="1457365"/>
    <lineage>
        <taxon>Bacteria</taxon>
        <taxon>Pseudomonadati</taxon>
        <taxon>Balneolota</taxon>
        <taxon>Balneolia</taxon>
        <taxon>Balneolales</taxon>
        <taxon>Cyclonatronaceae</taxon>
        <taxon>Cyclonatronum</taxon>
    </lineage>
</organism>